<dbReference type="PROSITE" id="PS50228">
    <property type="entry name" value="SUEL_LECTIN"/>
    <property type="match status" value="1"/>
</dbReference>
<evidence type="ECO:0000259" key="4">
    <source>
        <dbReference type="PROSITE" id="PS50228"/>
    </source>
</evidence>
<dbReference type="InterPro" id="IPR000922">
    <property type="entry name" value="Lectin_gal-bd_dom"/>
</dbReference>
<evidence type="ECO:0000256" key="3">
    <source>
        <dbReference type="SAM" id="SignalP"/>
    </source>
</evidence>
<feature type="chain" id="PRO_5023083883" evidence="3">
    <location>
        <begin position="23"/>
        <end position="119"/>
    </location>
</feature>
<keyword evidence="1 5" id="KW-0430">Lectin</keyword>
<evidence type="ECO:0000313" key="5">
    <source>
        <dbReference type="EMBL" id="KAA0707262.1"/>
    </source>
</evidence>
<evidence type="ECO:0000256" key="2">
    <source>
        <dbReference type="ARBA" id="ARBA00022737"/>
    </source>
</evidence>
<evidence type="ECO:0000313" key="6">
    <source>
        <dbReference type="Proteomes" id="UP000324632"/>
    </source>
</evidence>
<dbReference type="CDD" id="cd22823">
    <property type="entry name" value="Gal_Rha_Lectin"/>
    <property type="match status" value="1"/>
</dbReference>
<dbReference type="EMBL" id="SOYY01000020">
    <property type="protein sequence ID" value="KAA0707262.1"/>
    <property type="molecule type" value="Genomic_DNA"/>
</dbReference>
<name>A0A5A9NBC9_9TELE</name>
<reference evidence="5 6" key="1">
    <citation type="journal article" date="2019" name="Mol. Ecol. Resour.">
        <title>Chromosome-level genome assembly of Triplophysa tibetana, a fish adapted to the harsh high-altitude environment of the Tibetan Plateau.</title>
        <authorList>
            <person name="Yang X."/>
            <person name="Liu H."/>
            <person name="Ma Z."/>
            <person name="Zou Y."/>
            <person name="Zou M."/>
            <person name="Mao Y."/>
            <person name="Li X."/>
            <person name="Wang H."/>
            <person name="Chen T."/>
            <person name="Wang W."/>
            <person name="Yang R."/>
        </authorList>
    </citation>
    <scope>NUCLEOTIDE SEQUENCE [LARGE SCALE GENOMIC DNA]</scope>
    <source>
        <strain evidence="5">TTIB1903HZAU</strain>
        <tissue evidence="5">Muscle</tissue>
    </source>
</reference>
<feature type="signal peptide" evidence="3">
    <location>
        <begin position="1"/>
        <end position="22"/>
    </location>
</feature>
<keyword evidence="6" id="KW-1185">Reference proteome</keyword>
<dbReference type="Proteomes" id="UP000324632">
    <property type="component" value="Chromosome 20"/>
</dbReference>
<proteinExistence type="predicted"/>
<comment type="caution">
    <text evidence="5">The sequence shown here is derived from an EMBL/GenBank/DDBJ whole genome shotgun (WGS) entry which is preliminary data.</text>
</comment>
<protein>
    <submittedName>
        <fullName evidence="5">Rhamnose-binding lectin RBL</fullName>
    </submittedName>
</protein>
<feature type="domain" description="SUEL-type lectin" evidence="4">
    <location>
        <begin position="27"/>
        <end position="114"/>
    </location>
</feature>
<dbReference type="GO" id="GO:0030246">
    <property type="term" value="F:carbohydrate binding"/>
    <property type="evidence" value="ECO:0007669"/>
    <property type="project" value="UniProtKB-KW"/>
</dbReference>
<sequence>MLQRGLSGLTLLLLLCHDGVKATDLVICEQQPTFLSCGDAPIKVRSVFYGRDDMTTCTSVNTDYPDTACALSDALPIAATKCDGKALCQIIPHETFSDPCSGTSKYMRLSYDCLRPGDV</sequence>
<dbReference type="PANTHER" id="PTHR46780">
    <property type="entry name" value="PROTEIN EVA-1"/>
    <property type="match status" value="1"/>
</dbReference>
<evidence type="ECO:0000256" key="1">
    <source>
        <dbReference type="ARBA" id="ARBA00022734"/>
    </source>
</evidence>
<keyword evidence="3" id="KW-0732">Signal</keyword>
<dbReference type="Gene3D" id="2.60.120.740">
    <property type="match status" value="1"/>
</dbReference>
<organism evidence="5 6">
    <name type="scientific">Triplophysa tibetana</name>
    <dbReference type="NCBI Taxonomy" id="1572043"/>
    <lineage>
        <taxon>Eukaryota</taxon>
        <taxon>Metazoa</taxon>
        <taxon>Chordata</taxon>
        <taxon>Craniata</taxon>
        <taxon>Vertebrata</taxon>
        <taxon>Euteleostomi</taxon>
        <taxon>Actinopterygii</taxon>
        <taxon>Neopterygii</taxon>
        <taxon>Teleostei</taxon>
        <taxon>Ostariophysi</taxon>
        <taxon>Cypriniformes</taxon>
        <taxon>Nemacheilidae</taxon>
        <taxon>Triplophysa</taxon>
    </lineage>
</organism>
<gene>
    <name evidence="5" type="ORF">E1301_Tti002583</name>
</gene>
<keyword evidence="2" id="KW-0677">Repeat</keyword>
<accession>A0A5A9NBC9</accession>
<dbReference type="Pfam" id="PF02140">
    <property type="entry name" value="SUEL_Lectin"/>
    <property type="match status" value="1"/>
</dbReference>
<dbReference type="AlphaFoldDB" id="A0A5A9NBC9"/>
<dbReference type="InterPro" id="IPR043159">
    <property type="entry name" value="Lectin_gal-bd_sf"/>
</dbReference>